<dbReference type="EMBL" id="JAATVY010000002">
    <property type="protein sequence ID" value="NJC68724.1"/>
    <property type="molecule type" value="Genomic_DNA"/>
</dbReference>
<reference evidence="1 2" key="1">
    <citation type="submission" date="2020-03" db="EMBL/GenBank/DDBJ databases">
        <title>WGS of the type strain of Planosporangium spp.</title>
        <authorList>
            <person name="Thawai C."/>
        </authorList>
    </citation>
    <scope>NUCLEOTIDE SEQUENCE [LARGE SCALE GENOMIC DNA]</scope>
    <source>
        <strain evidence="1 2">TBRC 5610</strain>
    </source>
</reference>
<gene>
    <name evidence="1" type="ORF">HC031_03130</name>
</gene>
<sequence>MCPPEHFAVEYAINPWMDTSAPVDTELALKQWQLLRETLVRLGHAVHVLPPEPGLPDMVYAANGAFSVDGVVYGARFRYPQRAAEATAHRAFYEAARSWRFVEPAEINEGEGDFAYLPAAYGGLILAGYGFRTAPAAHAEAQEALGRPAISLRLVDPRFYHLDVALAALDDGNIVYYPGAFSDASQAILRQLFPSAVIADEEDALAFGLNLVSDGRNVVLNSAASGLAAKLRAAGYAPVPVELSELKKGGGSVKCCIAELRP</sequence>
<evidence type="ECO:0000313" key="2">
    <source>
        <dbReference type="Proteomes" id="UP000722989"/>
    </source>
</evidence>
<accession>A0ABX0XTW2</accession>
<dbReference type="Gene3D" id="3.75.10.10">
    <property type="entry name" value="L-arginine/glycine Amidinotransferase, Chain A"/>
    <property type="match status" value="1"/>
</dbReference>
<evidence type="ECO:0000313" key="1">
    <source>
        <dbReference type="EMBL" id="NJC68724.1"/>
    </source>
</evidence>
<protein>
    <submittedName>
        <fullName evidence="1">Amidinotransferase</fullName>
    </submittedName>
</protein>
<comment type="caution">
    <text evidence="1">The sequence shown here is derived from an EMBL/GenBank/DDBJ whole genome shotgun (WGS) entry which is preliminary data.</text>
</comment>
<dbReference type="Proteomes" id="UP000722989">
    <property type="component" value="Unassembled WGS sequence"/>
</dbReference>
<organism evidence="1 2">
    <name type="scientific">Planosporangium thailandense</name>
    <dbReference type="NCBI Taxonomy" id="765197"/>
    <lineage>
        <taxon>Bacteria</taxon>
        <taxon>Bacillati</taxon>
        <taxon>Actinomycetota</taxon>
        <taxon>Actinomycetes</taxon>
        <taxon>Micromonosporales</taxon>
        <taxon>Micromonosporaceae</taxon>
        <taxon>Planosporangium</taxon>
    </lineage>
</organism>
<dbReference type="SUPFAM" id="SSF55909">
    <property type="entry name" value="Pentein"/>
    <property type="match status" value="1"/>
</dbReference>
<proteinExistence type="predicted"/>
<dbReference type="NCBIfam" id="NF045659">
    <property type="entry name" value="DiMArgaseDdahMtb"/>
    <property type="match status" value="1"/>
</dbReference>
<dbReference type="Pfam" id="PF19420">
    <property type="entry name" value="DDAH_eukar"/>
    <property type="match status" value="1"/>
</dbReference>
<keyword evidence="2" id="KW-1185">Reference proteome</keyword>
<name>A0ABX0XTW2_9ACTN</name>